<sequence>MSGAYPKCRSRFRPHSVIYKLKGGLQAQKRFQTLQNDAAKSLLGLDLSLDAAGALDSSNVLDSTRWTKENAKSNGLVREYVLAKNWGIESTRIGKSLSAVLESVDDQESLGDDVASDELHKPKQSPTVEEMLLGTIVDINVVLSLMGICKRYTYTGCLTMRLKSSFPRKFYCHVCSDHEQDFNTYKNLFPQITKPQELEMVEKRPFAGKGVLVKHSNNFYYPGRMIYWDKHAKHGSVQMWRGIQNDLAGTIIEKIPVKNIVDGLSMDQKGRRKIQLGYYTRPLLEHVRKLEEEDGSLLNFGDIHCPAEIQNVLMPHRKSGRHLMANPLVYTGGLLDTELAAINAWVHTRFPKSVEMDHLTMLHNSITHARTLLVAHKFHSELAEVAADADNLHLKAWERLTEWTGLTADGKAKKVRGADVNFEAIALLAKVMFDESVNAGMAGNHQWGLGVGPHELAWSPNMSGPSVTNAPLRDGDDEIELAKGANYDYAAELQEEERRKAKNPPAPLLKQARPQPKLRKRVFDEDFAEELSQRRALGQESKDDILQSYQLSNRVCTHASPWLVNNVTAKVKNNSSARLE</sequence>
<evidence type="ECO:0000313" key="1">
    <source>
        <dbReference type="EMBL" id="KAF9060270.1"/>
    </source>
</evidence>
<evidence type="ECO:0000313" key="2">
    <source>
        <dbReference type="Proteomes" id="UP000772434"/>
    </source>
</evidence>
<dbReference type="AlphaFoldDB" id="A0A9P5TYA2"/>
<reference evidence="1" key="1">
    <citation type="submission" date="2020-11" db="EMBL/GenBank/DDBJ databases">
        <authorList>
            <consortium name="DOE Joint Genome Institute"/>
            <person name="Ahrendt S."/>
            <person name="Riley R."/>
            <person name="Andreopoulos W."/>
            <person name="Labutti K."/>
            <person name="Pangilinan J."/>
            <person name="Ruiz-Duenas F.J."/>
            <person name="Barrasa J.M."/>
            <person name="Sanchez-Garcia M."/>
            <person name="Camarero S."/>
            <person name="Miyauchi S."/>
            <person name="Serrano A."/>
            <person name="Linde D."/>
            <person name="Babiker R."/>
            <person name="Drula E."/>
            <person name="Ayuso-Fernandez I."/>
            <person name="Pacheco R."/>
            <person name="Padilla G."/>
            <person name="Ferreira P."/>
            <person name="Barriuso J."/>
            <person name="Kellner H."/>
            <person name="Castanera R."/>
            <person name="Alfaro M."/>
            <person name="Ramirez L."/>
            <person name="Pisabarro A.G."/>
            <person name="Kuo A."/>
            <person name="Tritt A."/>
            <person name="Lipzen A."/>
            <person name="He G."/>
            <person name="Yan M."/>
            <person name="Ng V."/>
            <person name="Cullen D."/>
            <person name="Martin F."/>
            <person name="Rosso M.-N."/>
            <person name="Henrissat B."/>
            <person name="Hibbett D."/>
            <person name="Martinez A.T."/>
            <person name="Grigoriev I.V."/>
        </authorList>
    </citation>
    <scope>NUCLEOTIDE SEQUENCE</scope>
    <source>
        <strain evidence="1">AH 40177</strain>
    </source>
</reference>
<dbReference type="OrthoDB" id="3027520at2759"/>
<accession>A0A9P5TYA2</accession>
<dbReference type="Proteomes" id="UP000772434">
    <property type="component" value="Unassembled WGS sequence"/>
</dbReference>
<comment type="caution">
    <text evidence="1">The sequence shown here is derived from an EMBL/GenBank/DDBJ whole genome shotgun (WGS) entry which is preliminary data.</text>
</comment>
<gene>
    <name evidence="1" type="ORF">BDP27DRAFT_1407198</name>
</gene>
<proteinExistence type="predicted"/>
<protein>
    <submittedName>
        <fullName evidence="1">Uncharacterized protein</fullName>
    </submittedName>
</protein>
<keyword evidence="2" id="KW-1185">Reference proteome</keyword>
<organism evidence="1 2">
    <name type="scientific">Rhodocollybia butyracea</name>
    <dbReference type="NCBI Taxonomy" id="206335"/>
    <lineage>
        <taxon>Eukaryota</taxon>
        <taxon>Fungi</taxon>
        <taxon>Dikarya</taxon>
        <taxon>Basidiomycota</taxon>
        <taxon>Agaricomycotina</taxon>
        <taxon>Agaricomycetes</taxon>
        <taxon>Agaricomycetidae</taxon>
        <taxon>Agaricales</taxon>
        <taxon>Marasmiineae</taxon>
        <taxon>Omphalotaceae</taxon>
        <taxon>Rhodocollybia</taxon>
    </lineage>
</organism>
<dbReference type="EMBL" id="JADNRY010000251">
    <property type="protein sequence ID" value="KAF9060270.1"/>
    <property type="molecule type" value="Genomic_DNA"/>
</dbReference>
<name>A0A9P5TYA2_9AGAR</name>